<evidence type="ECO:0000313" key="3">
    <source>
        <dbReference type="Proteomes" id="UP001055439"/>
    </source>
</evidence>
<dbReference type="PANTHER" id="PTHR47750">
    <property type="entry name" value="F-BOX PROTEIN SNE"/>
    <property type="match status" value="1"/>
</dbReference>
<dbReference type="GO" id="GO:0009937">
    <property type="term" value="P:regulation of gibberellic acid mediated signaling pathway"/>
    <property type="evidence" value="ECO:0007669"/>
    <property type="project" value="InterPro"/>
</dbReference>
<dbReference type="Proteomes" id="UP001055439">
    <property type="component" value="Chromosome 7"/>
</dbReference>
<organism evidence="2 3">
    <name type="scientific">Musa troglodytarum</name>
    <name type="common">fe'i banana</name>
    <dbReference type="NCBI Taxonomy" id="320322"/>
    <lineage>
        <taxon>Eukaryota</taxon>
        <taxon>Viridiplantae</taxon>
        <taxon>Streptophyta</taxon>
        <taxon>Embryophyta</taxon>
        <taxon>Tracheophyta</taxon>
        <taxon>Spermatophyta</taxon>
        <taxon>Magnoliopsida</taxon>
        <taxon>Liliopsida</taxon>
        <taxon>Zingiberales</taxon>
        <taxon>Musaceae</taxon>
        <taxon>Musa</taxon>
    </lineage>
</organism>
<evidence type="ECO:0000259" key="1">
    <source>
        <dbReference type="Pfam" id="PF12937"/>
    </source>
</evidence>
<keyword evidence="3" id="KW-1185">Reference proteome</keyword>
<dbReference type="SUPFAM" id="SSF81383">
    <property type="entry name" value="F-box domain"/>
    <property type="match status" value="1"/>
</dbReference>
<proteinExistence type="predicted"/>
<name>A0A9E7KIQ1_9LILI</name>
<dbReference type="Pfam" id="PF12937">
    <property type="entry name" value="F-box-like"/>
    <property type="match status" value="1"/>
</dbReference>
<dbReference type="OrthoDB" id="1907273at2759"/>
<dbReference type="GO" id="GO:0019005">
    <property type="term" value="C:SCF ubiquitin ligase complex"/>
    <property type="evidence" value="ECO:0007669"/>
    <property type="project" value="InterPro"/>
</dbReference>
<sequence length="233" mass="25397">MTYTHLRRSSGGRNSCSISDVAEGIQITVQETKLWESPATVLLALFAASETEGRRSLRCCLPHFYASPRSWIFLPQQPTMAMDLSSAYEQQQEGRVEEVFAVINDNGDLLAEVLGRLDGRSLAAAGCVCRVWAGVSRRESVWEAVCGRHVEGGAAAGAGARPVVAALGGYRRLYRLCLGPATDRLGAAARLSLSLSLSLFSIDCYERRLGRERGHPRPASLLFLDHYNPVDVS</sequence>
<protein>
    <submittedName>
        <fullName evidence="2">F-box protein</fullName>
    </submittedName>
</protein>
<feature type="domain" description="F-box" evidence="1">
    <location>
        <begin position="108"/>
        <end position="146"/>
    </location>
</feature>
<accession>A0A9E7KIQ1</accession>
<dbReference type="InterPro" id="IPR001810">
    <property type="entry name" value="F-box_dom"/>
</dbReference>
<dbReference type="Gene3D" id="1.20.1280.50">
    <property type="match status" value="1"/>
</dbReference>
<dbReference type="InterPro" id="IPR044184">
    <property type="entry name" value="SNE/GID2"/>
</dbReference>
<evidence type="ECO:0000313" key="2">
    <source>
        <dbReference type="EMBL" id="URE18861.1"/>
    </source>
</evidence>
<dbReference type="PANTHER" id="PTHR47750:SF1">
    <property type="entry name" value="F-BOX PROTEIN SNE"/>
    <property type="match status" value="1"/>
</dbReference>
<dbReference type="InterPro" id="IPR036047">
    <property type="entry name" value="F-box-like_dom_sf"/>
</dbReference>
<dbReference type="GO" id="GO:0009740">
    <property type="term" value="P:gibberellic acid mediated signaling pathway"/>
    <property type="evidence" value="ECO:0007669"/>
    <property type="project" value="TreeGrafter"/>
</dbReference>
<gene>
    <name evidence="2" type="ORF">MUK42_12070</name>
</gene>
<reference evidence="2" key="1">
    <citation type="submission" date="2022-05" db="EMBL/GenBank/DDBJ databases">
        <title>The Musa troglodytarum L. genome provides insights into the mechanism of non-climacteric behaviour and enrichment of carotenoids.</title>
        <authorList>
            <person name="Wang J."/>
        </authorList>
    </citation>
    <scope>NUCLEOTIDE SEQUENCE</scope>
    <source>
        <tissue evidence="2">Leaf</tissue>
    </source>
</reference>
<dbReference type="AlphaFoldDB" id="A0A9E7KIQ1"/>
<dbReference type="EMBL" id="CP097509">
    <property type="protein sequence ID" value="URE18861.1"/>
    <property type="molecule type" value="Genomic_DNA"/>
</dbReference>